<keyword evidence="3" id="KW-1185">Reference proteome</keyword>
<feature type="transmembrane region" description="Helical" evidence="1">
    <location>
        <begin position="157"/>
        <end position="184"/>
    </location>
</feature>
<dbReference type="Proteomes" id="UP001154282">
    <property type="component" value="Unassembled WGS sequence"/>
</dbReference>
<dbReference type="EMBL" id="CAMGYJ010000005">
    <property type="protein sequence ID" value="CAI0423453.1"/>
    <property type="molecule type" value="Genomic_DNA"/>
</dbReference>
<dbReference type="AlphaFoldDB" id="A0AAV0KNY5"/>
<keyword evidence="1" id="KW-1133">Transmembrane helix</keyword>
<reference evidence="2" key="1">
    <citation type="submission" date="2022-08" db="EMBL/GenBank/DDBJ databases">
        <authorList>
            <person name="Gutierrez-Valencia J."/>
        </authorList>
    </citation>
    <scope>NUCLEOTIDE SEQUENCE</scope>
</reference>
<name>A0AAV0KNY5_9ROSI</name>
<comment type="caution">
    <text evidence="2">The sequence shown here is derived from an EMBL/GenBank/DDBJ whole genome shotgun (WGS) entry which is preliminary data.</text>
</comment>
<organism evidence="2 3">
    <name type="scientific">Linum tenue</name>
    <dbReference type="NCBI Taxonomy" id="586396"/>
    <lineage>
        <taxon>Eukaryota</taxon>
        <taxon>Viridiplantae</taxon>
        <taxon>Streptophyta</taxon>
        <taxon>Embryophyta</taxon>
        <taxon>Tracheophyta</taxon>
        <taxon>Spermatophyta</taxon>
        <taxon>Magnoliopsida</taxon>
        <taxon>eudicotyledons</taxon>
        <taxon>Gunneridae</taxon>
        <taxon>Pentapetalae</taxon>
        <taxon>rosids</taxon>
        <taxon>fabids</taxon>
        <taxon>Malpighiales</taxon>
        <taxon>Linaceae</taxon>
        <taxon>Linum</taxon>
    </lineage>
</organism>
<keyword evidence="1" id="KW-0812">Transmembrane</keyword>
<evidence type="ECO:0000256" key="1">
    <source>
        <dbReference type="SAM" id="Phobius"/>
    </source>
</evidence>
<proteinExistence type="predicted"/>
<gene>
    <name evidence="2" type="ORF">LITE_LOCUS19525</name>
</gene>
<keyword evidence="1" id="KW-0472">Membrane</keyword>
<evidence type="ECO:0000313" key="3">
    <source>
        <dbReference type="Proteomes" id="UP001154282"/>
    </source>
</evidence>
<evidence type="ECO:0000313" key="2">
    <source>
        <dbReference type="EMBL" id="CAI0423453.1"/>
    </source>
</evidence>
<sequence length="191" mass="21281">MRTIRSTLYTGEDSCSSFASAAASPDHVFVSENLTDSVVDMRLGELAARNFLNCSGKSEKSSAANLTSSAAAAEEFLDISQAFSDFSGCSSDISGELQRLACLPSPRRGGEEELQPEPEPCFGFLQRESFSTEIIESISPEDLQPMVKICVEDRDGWLWFFFSFIFRSFFFLLFFVPFFCRVIVTPVPRIL</sequence>
<accession>A0AAV0KNY5</accession>
<protein>
    <submittedName>
        <fullName evidence="2">Uncharacterized protein</fullName>
    </submittedName>
</protein>